<dbReference type="GO" id="GO:0000156">
    <property type="term" value="F:phosphorelay response regulator activity"/>
    <property type="evidence" value="ECO:0007669"/>
    <property type="project" value="TreeGrafter"/>
</dbReference>
<evidence type="ECO:0000256" key="1">
    <source>
        <dbReference type="ARBA" id="ARBA00000085"/>
    </source>
</evidence>
<dbReference type="SUPFAM" id="SSF47384">
    <property type="entry name" value="Homodimeric domain of signal transducing histidine kinase"/>
    <property type="match status" value="1"/>
</dbReference>
<keyword evidence="6" id="KW-0808">Transferase</keyword>
<comment type="catalytic activity">
    <reaction evidence="1">
        <text>ATP + protein L-histidine = ADP + protein N-phospho-L-histidine.</text>
        <dbReference type="EC" id="2.7.13.3"/>
    </reaction>
</comment>
<feature type="domain" description="Histidine kinase" evidence="15">
    <location>
        <begin position="511"/>
        <end position="728"/>
    </location>
</feature>
<dbReference type="GO" id="GO:0000155">
    <property type="term" value="F:phosphorelay sensor kinase activity"/>
    <property type="evidence" value="ECO:0007669"/>
    <property type="project" value="InterPro"/>
</dbReference>
<dbReference type="EMBL" id="UOFR01000037">
    <property type="protein sequence ID" value="VAW96188.1"/>
    <property type="molecule type" value="Genomic_DNA"/>
</dbReference>
<sequence length="747" mass="82737">MAITAIKKLFSGAKPIIAVIILLLISLAMLSDAIHKSPDLDRLFTTLLVVNVLAIIMLVGLIIKNIASLVSALRKNITGAKLTARLVILFVAMSLTPVSIVYYFSLDFLKQGIESWFHVRVETALNDSLELSKAALAIRKRELLRQTKQASIEFASIPDELTALSINDIRINLGATELTLHDSQGNIISSSSSESTNLLPTRLEESIETYLSQQQNTEFVDVQPVQDGNLYAIRVAILIPSADPVGDPRILHGTFRVAEHINTLANSVQESFKVYRERVYLREYLKISFVFTLSLVLLLSILMATWVAFFIAKRLVQPISDLVEGTQAVADGNYQTILPMPGKDELGFLVESFNQMTQKIAKVTDEASRSQQQLLEQHAYLEVVLTNLSSGVITLDHDLHIHTCNAAAGKILAITLEPYQGFSLNKLSHEQPQALLFIDMILAHLDAGDQTWQEEMTFFNATGRQVLLCRGSALPNTDAATENGGYIVVFDDITNLVQAQRNAAWGEVARRLAHEIKNPLTPIQLSAERLRHKYLKTMSAKDADLLNRSTHTIVQQVETIKKMVKAFSDYARMPNIELQPTDLNRVINEVSDLYRNTDSGCKIKLELDASAPEIDADDGRLRQLLHNLIKNAIEAMHGQTDPELTIRTTCMEKEACKFVEIRVLDNGSGIPDDLMGELFEPYVTTKPKGSGLGLAIVKKIIEEHGGMIWAENNEQSGATVVIRLPVNKDQQQDINLIMTTGNTGAAA</sequence>
<dbReference type="InterPro" id="IPR003594">
    <property type="entry name" value="HATPase_dom"/>
</dbReference>
<dbReference type="Gene3D" id="3.30.565.10">
    <property type="entry name" value="Histidine kinase-like ATPase, C-terminal domain"/>
    <property type="match status" value="1"/>
</dbReference>
<dbReference type="CDD" id="cd00130">
    <property type="entry name" value="PAS"/>
    <property type="match status" value="1"/>
</dbReference>
<dbReference type="InterPro" id="IPR013656">
    <property type="entry name" value="PAS_4"/>
</dbReference>
<dbReference type="InterPro" id="IPR003660">
    <property type="entry name" value="HAMP_dom"/>
</dbReference>
<accession>A0A3B0ZRS9</accession>
<dbReference type="InterPro" id="IPR004358">
    <property type="entry name" value="Sig_transdc_His_kin-like_C"/>
</dbReference>
<feature type="domain" description="HAMP" evidence="16">
    <location>
        <begin position="313"/>
        <end position="365"/>
    </location>
</feature>
<dbReference type="SMART" id="SM00304">
    <property type="entry name" value="HAMP"/>
    <property type="match status" value="1"/>
</dbReference>
<keyword evidence="5" id="KW-0597">Phosphoprotein</keyword>
<dbReference type="CDD" id="cd06225">
    <property type="entry name" value="HAMP"/>
    <property type="match status" value="1"/>
</dbReference>
<keyword evidence="13 14" id="KW-0472">Membrane</keyword>
<feature type="transmembrane region" description="Helical" evidence="14">
    <location>
        <begin position="83"/>
        <end position="104"/>
    </location>
</feature>
<dbReference type="PANTHER" id="PTHR42878">
    <property type="entry name" value="TWO-COMPONENT HISTIDINE KINASE"/>
    <property type="match status" value="1"/>
</dbReference>
<dbReference type="Pfam" id="PF08448">
    <property type="entry name" value="PAS_4"/>
    <property type="match status" value="1"/>
</dbReference>
<evidence type="ECO:0000256" key="7">
    <source>
        <dbReference type="ARBA" id="ARBA00022692"/>
    </source>
</evidence>
<dbReference type="PIRSF" id="PIRSF037532">
    <property type="entry name" value="STHK_NtrY"/>
    <property type="match status" value="1"/>
</dbReference>
<dbReference type="InterPro" id="IPR045671">
    <property type="entry name" value="NtrY-like_N"/>
</dbReference>
<dbReference type="InterPro" id="IPR000014">
    <property type="entry name" value="PAS"/>
</dbReference>
<dbReference type="InterPro" id="IPR003661">
    <property type="entry name" value="HisK_dim/P_dom"/>
</dbReference>
<dbReference type="SUPFAM" id="SSF55785">
    <property type="entry name" value="PYP-like sensor domain (PAS domain)"/>
    <property type="match status" value="1"/>
</dbReference>
<dbReference type="SUPFAM" id="SSF158472">
    <property type="entry name" value="HAMP domain-like"/>
    <property type="match status" value="1"/>
</dbReference>
<feature type="transmembrane region" description="Helical" evidence="14">
    <location>
        <begin position="287"/>
        <end position="312"/>
    </location>
</feature>
<evidence type="ECO:0000256" key="9">
    <source>
        <dbReference type="ARBA" id="ARBA00022777"/>
    </source>
</evidence>
<name>A0A3B0ZRS9_9ZZZZ</name>
<dbReference type="EC" id="2.7.13.3" evidence="3"/>
<dbReference type="SMART" id="SM00388">
    <property type="entry name" value="HisKA"/>
    <property type="match status" value="1"/>
</dbReference>
<dbReference type="SUPFAM" id="SSF55874">
    <property type="entry name" value="ATPase domain of HSP90 chaperone/DNA topoisomerase II/histidine kinase"/>
    <property type="match status" value="1"/>
</dbReference>
<keyword evidence="4" id="KW-1003">Cell membrane</keyword>
<dbReference type="PROSITE" id="PS50885">
    <property type="entry name" value="HAMP"/>
    <property type="match status" value="1"/>
</dbReference>
<proteinExistence type="predicted"/>
<evidence type="ECO:0000259" key="16">
    <source>
        <dbReference type="PROSITE" id="PS50885"/>
    </source>
</evidence>
<evidence type="ECO:0000256" key="6">
    <source>
        <dbReference type="ARBA" id="ARBA00022679"/>
    </source>
</evidence>
<evidence type="ECO:0000256" key="8">
    <source>
        <dbReference type="ARBA" id="ARBA00022741"/>
    </source>
</evidence>
<protein>
    <recommendedName>
        <fullName evidence="3">histidine kinase</fullName>
        <ecNumber evidence="3">2.7.13.3</ecNumber>
    </recommendedName>
</protein>
<dbReference type="PROSITE" id="PS50109">
    <property type="entry name" value="HIS_KIN"/>
    <property type="match status" value="1"/>
</dbReference>
<dbReference type="InterPro" id="IPR036097">
    <property type="entry name" value="HisK_dim/P_sf"/>
</dbReference>
<evidence type="ECO:0000259" key="15">
    <source>
        <dbReference type="PROSITE" id="PS50109"/>
    </source>
</evidence>
<dbReference type="Pfam" id="PF19312">
    <property type="entry name" value="NtrY_N"/>
    <property type="match status" value="1"/>
</dbReference>
<keyword evidence="9" id="KW-0418">Kinase</keyword>
<comment type="subcellular location">
    <subcellularLocation>
        <location evidence="2">Cell membrane</location>
        <topology evidence="2">Multi-pass membrane protein</topology>
    </subcellularLocation>
</comment>
<evidence type="ECO:0000256" key="11">
    <source>
        <dbReference type="ARBA" id="ARBA00022989"/>
    </source>
</evidence>
<gene>
    <name evidence="17" type="ORF">MNBD_GAMMA21-1339</name>
</gene>
<dbReference type="GO" id="GO:0007234">
    <property type="term" value="P:osmosensory signaling via phosphorelay pathway"/>
    <property type="evidence" value="ECO:0007669"/>
    <property type="project" value="TreeGrafter"/>
</dbReference>
<keyword evidence="11 14" id="KW-1133">Transmembrane helix</keyword>
<evidence type="ECO:0000256" key="13">
    <source>
        <dbReference type="ARBA" id="ARBA00023136"/>
    </source>
</evidence>
<evidence type="ECO:0000256" key="10">
    <source>
        <dbReference type="ARBA" id="ARBA00022840"/>
    </source>
</evidence>
<organism evidence="17">
    <name type="scientific">hydrothermal vent metagenome</name>
    <dbReference type="NCBI Taxonomy" id="652676"/>
    <lineage>
        <taxon>unclassified sequences</taxon>
        <taxon>metagenomes</taxon>
        <taxon>ecological metagenomes</taxon>
    </lineage>
</organism>
<keyword evidence="7 14" id="KW-0812">Transmembrane</keyword>
<keyword evidence="10" id="KW-0067">ATP-binding</keyword>
<dbReference type="GO" id="GO:0005524">
    <property type="term" value="F:ATP binding"/>
    <property type="evidence" value="ECO:0007669"/>
    <property type="project" value="UniProtKB-KW"/>
</dbReference>
<dbReference type="PRINTS" id="PR00344">
    <property type="entry name" value="BCTRLSENSOR"/>
</dbReference>
<evidence type="ECO:0000256" key="3">
    <source>
        <dbReference type="ARBA" id="ARBA00012438"/>
    </source>
</evidence>
<dbReference type="Pfam" id="PF00512">
    <property type="entry name" value="HisKA"/>
    <property type="match status" value="1"/>
</dbReference>
<feature type="transmembrane region" description="Helical" evidence="14">
    <location>
        <begin position="43"/>
        <end position="63"/>
    </location>
</feature>
<dbReference type="InterPro" id="IPR005467">
    <property type="entry name" value="His_kinase_dom"/>
</dbReference>
<dbReference type="InterPro" id="IPR035965">
    <property type="entry name" value="PAS-like_dom_sf"/>
</dbReference>
<dbReference type="GO" id="GO:0005886">
    <property type="term" value="C:plasma membrane"/>
    <property type="evidence" value="ECO:0007669"/>
    <property type="project" value="UniProtKB-SubCell"/>
</dbReference>
<dbReference type="InterPro" id="IPR017232">
    <property type="entry name" value="NtrY"/>
</dbReference>
<dbReference type="SMART" id="SM00091">
    <property type="entry name" value="PAS"/>
    <property type="match status" value="1"/>
</dbReference>
<evidence type="ECO:0000256" key="12">
    <source>
        <dbReference type="ARBA" id="ARBA00023012"/>
    </source>
</evidence>
<dbReference type="CDD" id="cd00082">
    <property type="entry name" value="HisKA"/>
    <property type="match status" value="1"/>
</dbReference>
<dbReference type="InterPro" id="IPR036890">
    <property type="entry name" value="HATPase_C_sf"/>
</dbReference>
<evidence type="ECO:0000256" key="14">
    <source>
        <dbReference type="SAM" id="Phobius"/>
    </source>
</evidence>
<dbReference type="PANTHER" id="PTHR42878:SF7">
    <property type="entry name" value="SENSOR HISTIDINE KINASE GLRK"/>
    <property type="match status" value="1"/>
</dbReference>
<dbReference type="Gene3D" id="3.30.450.20">
    <property type="entry name" value="PAS domain"/>
    <property type="match status" value="1"/>
</dbReference>
<dbReference type="AlphaFoldDB" id="A0A3B0ZRS9"/>
<feature type="transmembrane region" description="Helical" evidence="14">
    <location>
        <begin position="12"/>
        <end position="31"/>
    </location>
</feature>
<dbReference type="Gene3D" id="1.10.287.130">
    <property type="match status" value="1"/>
</dbReference>
<evidence type="ECO:0000256" key="4">
    <source>
        <dbReference type="ARBA" id="ARBA00022475"/>
    </source>
</evidence>
<dbReference type="GO" id="GO:0030295">
    <property type="term" value="F:protein kinase activator activity"/>
    <property type="evidence" value="ECO:0007669"/>
    <property type="project" value="TreeGrafter"/>
</dbReference>
<evidence type="ECO:0000256" key="2">
    <source>
        <dbReference type="ARBA" id="ARBA00004651"/>
    </source>
</evidence>
<dbReference type="InterPro" id="IPR050351">
    <property type="entry name" value="BphY/WalK/GraS-like"/>
</dbReference>
<dbReference type="SMART" id="SM00387">
    <property type="entry name" value="HATPase_c"/>
    <property type="match status" value="1"/>
</dbReference>
<dbReference type="Gene3D" id="6.10.340.10">
    <property type="match status" value="1"/>
</dbReference>
<reference evidence="17" key="1">
    <citation type="submission" date="2018-06" db="EMBL/GenBank/DDBJ databases">
        <authorList>
            <person name="Zhirakovskaya E."/>
        </authorList>
    </citation>
    <scope>NUCLEOTIDE SEQUENCE</scope>
</reference>
<keyword evidence="12" id="KW-0902">Two-component regulatory system</keyword>
<evidence type="ECO:0000256" key="5">
    <source>
        <dbReference type="ARBA" id="ARBA00022553"/>
    </source>
</evidence>
<evidence type="ECO:0000313" key="17">
    <source>
        <dbReference type="EMBL" id="VAW96188.1"/>
    </source>
</evidence>
<keyword evidence="8" id="KW-0547">Nucleotide-binding</keyword>
<dbReference type="Pfam" id="PF02518">
    <property type="entry name" value="HATPase_c"/>
    <property type="match status" value="1"/>
</dbReference>
<dbReference type="Pfam" id="PF00672">
    <property type="entry name" value="HAMP"/>
    <property type="match status" value="1"/>
</dbReference>